<dbReference type="EMBL" id="JAWHQM010000035">
    <property type="protein sequence ID" value="KAK5633809.1"/>
    <property type="molecule type" value="Genomic_DNA"/>
</dbReference>
<sequence length="82" mass="9338">MAENYPSPESDKVVANSTTPALAEPSPDTNRYTKTRALVSTGARQPSNRRRRTHSPEAWESMKADIARLYLEENRRLKVRLP</sequence>
<gene>
    <name evidence="3" type="ORF">RRF57_009523</name>
</gene>
<dbReference type="InterPro" id="IPR025676">
    <property type="entry name" value="Clr5_dom"/>
</dbReference>
<reference evidence="3 4" key="1">
    <citation type="submission" date="2023-10" db="EMBL/GenBank/DDBJ databases">
        <title>Draft genome sequence of Xylaria bambusicola isolate GMP-LS, the root and basal stem rot pathogen of sugarcane in Indonesia.</title>
        <authorList>
            <person name="Selvaraj P."/>
            <person name="Muralishankar V."/>
            <person name="Muruganantham S."/>
            <person name="Sp S."/>
            <person name="Haryani S."/>
            <person name="Lau K.J.X."/>
            <person name="Naqvi N.I."/>
        </authorList>
    </citation>
    <scope>NUCLEOTIDE SEQUENCE [LARGE SCALE GENOMIC DNA]</scope>
    <source>
        <strain evidence="3">GMP-LS</strain>
    </source>
</reference>
<dbReference type="Proteomes" id="UP001305414">
    <property type="component" value="Unassembled WGS sequence"/>
</dbReference>
<feature type="region of interest" description="Disordered" evidence="1">
    <location>
        <begin position="1"/>
        <end position="33"/>
    </location>
</feature>
<evidence type="ECO:0000259" key="2">
    <source>
        <dbReference type="Pfam" id="PF14420"/>
    </source>
</evidence>
<evidence type="ECO:0000313" key="3">
    <source>
        <dbReference type="EMBL" id="KAK5633809.1"/>
    </source>
</evidence>
<evidence type="ECO:0000313" key="4">
    <source>
        <dbReference type="Proteomes" id="UP001305414"/>
    </source>
</evidence>
<evidence type="ECO:0000256" key="1">
    <source>
        <dbReference type="SAM" id="MobiDB-lite"/>
    </source>
</evidence>
<comment type="caution">
    <text evidence="3">The sequence shown here is derived from an EMBL/GenBank/DDBJ whole genome shotgun (WGS) entry which is preliminary data.</text>
</comment>
<feature type="region of interest" description="Disordered" evidence="1">
    <location>
        <begin position="38"/>
        <end position="57"/>
    </location>
</feature>
<feature type="domain" description="Clr5" evidence="2">
    <location>
        <begin position="55"/>
        <end position="78"/>
    </location>
</feature>
<proteinExistence type="predicted"/>
<keyword evidence="4" id="KW-1185">Reference proteome</keyword>
<accession>A0AAN7UZJ0</accession>
<organism evidence="3 4">
    <name type="scientific">Xylaria bambusicola</name>
    <dbReference type="NCBI Taxonomy" id="326684"/>
    <lineage>
        <taxon>Eukaryota</taxon>
        <taxon>Fungi</taxon>
        <taxon>Dikarya</taxon>
        <taxon>Ascomycota</taxon>
        <taxon>Pezizomycotina</taxon>
        <taxon>Sordariomycetes</taxon>
        <taxon>Xylariomycetidae</taxon>
        <taxon>Xylariales</taxon>
        <taxon>Xylariaceae</taxon>
        <taxon>Xylaria</taxon>
    </lineage>
</organism>
<dbReference type="AlphaFoldDB" id="A0AAN7UZJ0"/>
<name>A0AAN7UZJ0_9PEZI</name>
<dbReference type="Pfam" id="PF14420">
    <property type="entry name" value="Clr5"/>
    <property type="match status" value="1"/>
</dbReference>
<protein>
    <recommendedName>
        <fullName evidence="2">Clr5 domain-containing protein</fullName>
    </recommendedName>
</protein>